<protein>
    <recommendedName>
        <fullName evidence="9">Transmembrane protein 199</fullName>
    </recommendedName>
</protein>
<dbReference type="EMBL" id="JABFTP020000186">
    <property type="protein sequence ID" value="KAL3290080.1"/>
    <property type="molecule type" value="Genomic_DNA"/>
</dbReference>
<feature type="transmembrane region" description="Helical" evidence="6">
    <location>
        <begin position="222"/>
        <end position="245"/>
    </location>
</feature>
<evidence type="ECO:0000313" key="8">
    <source>
        <dbReference type="Proteomes" id="UP001516400"/>
    </source>
</evidence>
<keyword evidence="3" id="KW-0256">Endoplasmic reticulum</keyword>
<dbReference type="PANTHER" id="PTHR31394">
    <property type="entry name" value="TRANSMEMBRANE PROTEIN 199"/>
    <property type="match status" value="1"/>
</dbReference>
<dbReference type="GO" id="GO:0005789">
    <property type="term" value="C:endoplasmic reticulum membrane"/>
    <property type="evidence" value="ECO:0007669"/>
    <property type="project" value="UniProtKB-SubCell"/>
</dbReference>
<gene>
    <name evidence="7" type="ORF">HHI36_023449</name>
</gene>
<comment type="caution">
    <text evidence="7">The sequence shown here is derived from an EMBL/GenBank/DDBJ whole genome shotgun (WGS) entry which is preliminary data.</text>
</comment>
<keyword evidence="8" id="KW-1185">Reference proteome</keyword>
<evidence type="ECO:0000256" key="2">
    <source>
        <dbReference type="ARBA" id="ARBA00022692"/>
    </source>
</evidence>
<dbReference type="AlphaFoldDB" id="A0ABD2PH88"/>
<accession>A0ABD2PH88</accession>
<dbReference type="Proteomes" id="UP001516400">
    <property type="component" value="Unassembled WGS sequence"/>
</dbReference>
<sequence>MITYKGPISDPSIKIKPSEILYKYISRIDIHSENVPSGICSILSKNKKVSSYEFKLNPKYLLVADDFKKINSWEECSEQELSHTNSKPQKKKVVDKILGVQDLRWLYEYIKEENRKNPTKVYLHELMEGSEVLLPENSEIPRNPELEKRCQRLKIEQENRKYQNITKNVDNVRKRLPEDTIAYQMKEMNKQLIAVFQFVVSVLAGFAFGFIGVEVFVGALDFGFRLLLGIMFALIIALAELYFLAKKLNEDYGEPVAHVEKSKID</sequence>
<organism evidence="7 8">
    <name type="scientific">Cryptolaemus montrouzieri</name>
    <dbReference type="NCBI Taxonomy" id="559131"/>
    <lineage>
        <taxon>Eukaryota</taxon>
        <taxon>Metazoa</taxon>
        <taxon>Ecdysozoa</taxon>
        <taxon>Arthropoda</taxon>
        <taxon>Hexapoda</taxon>
        <taxon>Insecta</taxon>
        <taxon>Pterygota</taxon>
        <taxon>Neoptera</taxon>
        <taxon>Endopterygota</taxon>
        <taxon>Coleoptera</taxon>
        <taxon>Polyphaga</taxon>
        <taxon>Cucujiformia</taxon>
        <taxon>Coccinelloidea</taxon>
        <taxon>Coccinellidae</taxon>
        <taxon>Scymninae</taxon>
        <taxon>Scymnini</taxon>
        <taxon>Cryptolaemus</taxon>
    </lineage>
</organism>
<reference evidence="7 8" key="1">
    <citation type="journal article" date="2021" name="BMC Biol.">
        <title>Horizontally acquired antibacterial genes associated with adaptive radiation of ladybird beetles.</title>
        <authorList>
            <person name="Li H.S."/>
            <person name="Tang X.F."/>
            <person name="Huang Y.H."/>
            <person name="Xu Z.Y."/>
            <person name="Chen M.L."/>
            <person name="Du X.Y."/>
            <person name="Qiu B.Y."/>
            <person name="Chen P.T."/>
            <person name="Zhang W."/>
            <person name="Slipinski A."/>
            <person name="Escalona H.E."/>
            <person name="Waterhouse R.M."/>
            <person name="Zwick A."/>
            <person name="Pang H."/>
        </authorList>
    </citation>
    <scope>NUCLEOTIDE SEQUENCE [LARGE SCALE GENOMIC DNA]</scope>
    <source>
        <strain evidence="7">SYSU2018</strain>
    </source>
</reference>
<keyword evidence="5 6" id="KW-0472">Membrane</keyword>
<proteinExistence type="predicted"/>
<evidence type="ECO:0000256" key="1">
    <source>
        <dbReference type="ARBA" id="ARBA00004477"/>
    </source>
</evidence>
<feature type="transmembrane region" description="Helical" evidence="6">
    <location>
        <begin position="192"/>
        <end position="216"/>
    </location>
</feature>
<evidence type="ECO:0000256" key="6">
    <source>
        <dbReference type="SAM" id="Phobius"/>
    </source>
</evidence>
<evidence type="ECO:0000256" key="3">
    <source>
        <dbReference type="ARBA" id="ARBA00022824"/>
    </source>
</evidence>
<dbReference type="Pfam" id="PF11712">
    <property type="entry name" value="Vma12"/>
    <property type="match status" value="1"/>
</dbReference>
<dbReference type="PANTHER" id="PTHR31394:SF1">
    <property type="entry name" value="TRANSMEMBRANE PROTEIN 199"/>
    <property type="match status" value="1"/>
</dbReference>
<keyword evidence="2 6" id="KW-0812">Transmembrane</keyword>
<dbReference type="InterPro" id="IPR021013">
    <property type="entry name" value="ATPase_Vma12"/>
</dbReference>
<comment type="subcellular location">
    <subcellularLocation>
        <location evidence="1">Endoplasmic reticulum membrane</location>
        <topology evidence="1">Multi-pass membrane protein</topology>
    </subcellularLocation>
</comment>
<evidence type="ECO:0008006" key="9">
    <source>
        <dbReference type="Google" id="ProtNLM"/>
    </source>
</evidence>
<name>A0ABD2PH88_9CUCU</name>
<evidence type="ECO:0000256" key="5">
    <source>
        <dbReference type="ARBA" id="ARBA00023136"/>
    </source>
</evidence>
<evidence type="ECO:0000256" key="4">
    <source>
        <dbReference type="ARBA" id="ARBA00022989"/>
    </source>
</evidence>
<evidence type="ECO:0000313" key="7">
    <source>
        <dbReference type="EMBL" id="KAL3290080.1"/>
    </source>
</evidence>
<keyword evidence="4 6" id="KW-1133">Transmembrane helix</keyword>